<evidence type="ECO:0000313" key="2">
    <source>
        <dbReference type="Proteomes" id="UP000789366"/>
    </source>
</evidence>
<proteinExistence type="predicted"/>
<name>A0ACA9P4X9_9GLOM</name>
<comment type="caution">
    <text evidence="1">The sequence shown here is derived from an EMBL/GenBank/DDBJ whole genome shotgun (WGS) entry which is preliminary data.</text>
</comment>
<evidence type="ECO:0000313" key="1">
    <source>
        <dbReference type="EMBL" id="CAG8684972.1"/>
    </source>
</evidence>
<sequence length="78" mass="9327">LEVRENKEIEKNVSIVNNELNSFEHQVTIEVNKFFKENVIDRLSTNQEIVKLVNIDIINQKTAILLIKNNKKLQKWWH</sequence>
<protein>
    <submittedName>
        <fullName evidence="1">16503_t:CDS:1</fullName>
    </submittedName>
</protein>
<dbReference type="Proteomes" id="UP000789366">
    <property type="component" value="Unassembled WGS sequence"/>
</dbReference>
<feature type="non-terminal residue" evidence="1">
    <location>
        <position position="1"/>
    </location>
</feature>
<accession>A0ACA9P4X9</accession>
<dbReference type="EMBL" id="CAJVPW010019081">
    <property type="protein sequence ID" value="CAG8684972.1"/>
    <property type="molecule type" value="Genomic_DNA"/>
</dbReference>
<reference evidence="1" key="1">
    <citation type="submission" date="2021-06" db="EMBL/GenBank/DDBJ databases">
        <authorList>
            <person name="Kallberg Y."/>
            <person name="Tangrot J."/>
            <person name="Rosling A."/>
        </authorList>
    </citation>
    <scope>NUCLEOTIDE SEQUENCE</scope>
    <source>
        <strain evidence="1">28 12/20/2015</strain>
    </source>
</reference>
<organism evidence="1 2">
    <name type="scientific">Cetraspora pellucida</name>
    <dbReference type="NCBI Taxonomy" id="1433469"/>
    <lineage>
        <taxon>Eukaryota</taxon>
        <taxon>Fungi</taxon>
        <taxon>Fungi incertae sedis</taxon>
        <taxon>Mucoromycota</taxon>
        <taxon>Glomeromycotina</taxon>
        <taxon>Glomeromycetes</taxon>
        <taxon>Diversisporales</taxon>
        <taxon>Gigasporaceae</taxon>
        <taxon>Cetraspora</taxon>
    </lineage>
</organism>
<gene>
    <name evidence="1" type="ORF">SPELUC_LOCUS10367</name>
</gene>
<keyword evidence="2" id="KW-1185">Reference proteome</keyword>